<evidence type="ECO:0000256" key="1">
    <source>
        <dbReference type="SAM" id="MobiDB-lite"/>
    </source>
</evidence>
<evidence type="ECO:0000313" key="3">
    <source>
        <dbReference type="Proteomes" id="UP000186102"/>
    </source>
</evidence>
<dbReference type="STRING" id="1888891.DSOL_4169"/>
<dbReference type="EMBL" id="MLBF01000045">
    <property type="protein sequence ID" value="OLN28271.1"/>
    <property type="molecule type" value="Genomic_DNA"/>
</dbReference>
<feature type="compositionally biased region" description="Basic and acidic residues" evidence="1">
    <location>
        <begin position="46"/>
        <end position="56"/>
    </location>
</feature>
<dbReference type="RefSeq" id="WP_170871578.1">
    <property type="nucleotide sequence ID" value="NZ_MLBF01000045.1"/>
</dbReference>
<protein>
    <submittedName>
        <fullName evidence="2">Uncharacterized protein</fullName>
    </submittedName>
</protein>
<reference evidence="2 3" key="1">
    <citation type="submission" date="2016-09" db="EMBL/GenBank/DDBJ databases">
        <title>Complete genome of Desulfosporosinus sp. OL.</title>
        <authorList>
            <person name="Mardanov A."/>
            <person name="Beletsky A."/>
            <person name="Panova A."/>
            <person name="Karnachuk O."/>
            <person name="Ravin N."/>
        </authorList>
    </citation>
    <scope>NUCLEOTIDE SEQUENCE [LARGE SCALE GENOMIC DNA]</scope>
    <source>
        <strain evidence="2 3">OL</strain>
    </source>
</reference>
<accession>A0A1Q8QLR3</accession>
<comment type="caution">
    <text evidence="2">The sequence shown here is derived from an EMBL/GenBank/DDBJ whole genome shotgun (WGS) entry which is preliminary data.</text>
</comment>
<dbReference type="AlphaFoldDB" id="A0A1Q8QLR3"/>
<keyword evidence="3" id="KW-1185">Reference proteome</keyword>
<sequence length="56" mass="6341">MPDYKEMYFQLAAKVANAVDILVEAQQQGEYDYSEEESPVISLKNSRPEEKGSDQA</sequence>
<gene>
    <name evidence="2" type="ORF">DSOL_4169</name>
</gene>
<proteinExistence type="predicted"/>
<feature type="region of interest" description="Disordered" evidence="1">
    <location>
        <begin position="28"/>
        <end position="56"/>
    </location>
</feature>
<evidence type="ECO:0000313" key="2">
    <source>
        <dbReference type="EMBL" id="OLN28271.1"/>
    </source>
</evidence>
<organism evidence="2 3">
    <name type="scientific">Desulfosporosinus metallidurans</name>
    <dbReference type="NCBI Taxonomy" id="1888891"/>
    <lineage>
        <taxon>Bacteria</taxon>
        <taxon>Bacillati</taxon>
        <taxon>Bacillota</taxon>
        <taxon>Clostridia</taxon>
        <taxon>Eubacteriales</taxon>
        <taxon>Desulfitobacteriaceae</taxon>
        <taxon>Desulfosporosinus</taxon>
    </lineage>
</organism>
<name>A0A1Q8QLR3_9FIRM</name>
<dbReference type="Proteomes" id="UP000186102">
    <property type="component" value="Unassembled WGS sequence"/>
</dbReference>